<dbReference type="Proteomes" id="UP000254863">
    <property type="component" value="Unassembled WGS sequence"/>
</dbReference>
<accession>A0A7H4MYM6</accession>
<comment type="caution">
    <text evidence="1">The sequence shown here is derived from an EMBL/GenBank/DDBJ whole genome shotgun (WGS) entry which is preliminary data.</text>
</comment>
<protein>
    <submittedName>
        <fullName evidence="1">Uncharacterized protein</fullName>
    </submittedName>
</protein>
<gene>
    <name evidence="1" type="ORF">NCTC11685_00089</name>
</gene>
<organism evidence="1 2">
    <name type="scientific">Klebsiella michiganensis</name>
    <dbReference type="NCBI Taxonomy" id="1134687"/>
    <lineage>
        <taxon>Bacteria</taxon>
        <taxon>Pseudomonadati</taxon>
        <taxon>Pseudomonadota</taxon>
        <taxon>Gammaproteobacteria</taxon>
        <taxon>Enterobacterales</taxon>
        <taxon>Enterobacteriaceae</taxon>
        <taxon>Klebsiella/Raoultella group</taxon>
        <taxon>Klebsiella</taxon>
    </lineage>
</organism>
<dbReference type="AlphaFoldDB" id="A0A7H4MYM6"/>
<proteinExistence type="predicted"/>
<dbReference type="EMBL" id="UGMS01000001">
    <property type="protein sequence ID" value="STV71157.1"/>
    <property type="molecule type" value="Genomic_DNA"/>
</dbReference>
<evidence type="ECO:0000313" key="1">
    <source>
        <dbReference type="EMBL" id="STV71157.1"/>
    </source>
</evidence>
<reference evidence="1 2" key="1">
    <citation type="submission" date="2018-06" db="EMBL/GenBank/DDBJ databases">
        <authorList>
            <consortium name="Pathogen Informatics"/>
            <person name="Doyle S."/>
        </authorList>
    </citation>
    <scope>NUCLEOTIDE SEQUENCE [LARGE SCALE GENOMIC DNA]</scope>
    <source>
        <strain evidence="1 2">NCTC11685</strain>
    </source>
</reference>
<evidence type="ECO:0000313" key="2">
    <source>
        <dbReference type="Proteomes" id="UP000254863"/>
    </source>
</evidence>
<sequence>MKRRLQNFDALYHNFPQLNVLLARFNSLPDFSPEDVKLLAQDVAIYGPRRDG</sequence>
<name>A0A7H4MYM6_9ENTR</name>